<dbReference type="Pfam" id="PF12833">
    <property type="entry name" value="HTH_18"/>
    <property type="match status" value="1"/>
</dbReference>
<dbReference type="PROSITE" id="PS01124">
    <property type="entry name" value="HTH_ARAC_FAMILY_2"/>
    <property type="match status" value="1"/>
</dbReference>
<proteinExistence type="predicted"/>
<dbReference type="SUPFAM" id="SSF46689">
    <property type="entry name" value="Homeodomain-like"/>
    <property type="match status" value="1"/>
</dbReference>
<keyword evidence="3" id="KW-0804">Transcription</keyword>
<evidence type="ECO:0000313" key="6">
    <source>
        <dbReference type="Proteomes" id="UP001460202"/>
    </source>
</evidence>
<dbReference type="SUPFAM" id="SSF51215">
    <property type="entry name" value="Regulatory protein AraC"/>
    <property type="match status" value="1"/>
</dbReference>
<dbReference type="InterPro" id="IPR037923">
    <property type="entry name" value="HTH-like"/>
</dbReference>
<name>A0ABV1H0W3_9BACT</name>
<sequence length="311" mass="35616">MNATNTFSPISVLTFDDAARHFMASANMRRNGCVIGHLDAASDERLKPGSLIRTEIGGFVFCTKGRVDFAVNGTEFRLERNQMIFILPKTRIVIRSRREFSARCLILDSAPAFRGVMAMKHVSELMMRFAEYPVIRLTPEQIDLCFVQLHNIRHLTDRGSDSEFCAMAVRNAVASFLYSLGDVLSDPVLPRQEVKRSVKDRRNSYFVRFIQLLAKHYREQRRLGFYAEQLNLTPKYLTTLVRDVSGRSAGEWIDHFVINDALFLLKNSDRSIQQIAYDLNFPNQSFFGVFFKAHVGCSPSNFRLQSVKQPL</sequence>
<protein>
    <submittedName>
        <fullName evidence="5">AraC family transcriptional regulator</fullName>
    </submittedName>
</protein>
<comment type="caution">
    <text evidence="5">The sequence shown here is derived from an EMBL/GenBank/DDBJ whole genome shotgun (WGS) entry which is preliminary data.</text>
</comment>
<evidence type="ECO:0000256" key="2">
    <source>
        <dbReference type="ARBA" id="ARBA00023125"/>
    </source>
</evidence>
<dbReference type="InterPro" id="IPR018060">
    <property type="entry name" value="HTH_AraC"/>
</dbReference>
<evidence type="ECO:0000313" key="5">
    <source>
        <dbReference type="EMBL" id="MEQ2546299.1"/>
    </source>
</evidence>
<gene>
    <name evidence="5" type="ORF">WMO46_15245</name>
</gene>
<keyword evidence="1" id="KW-0805">Transcription regulation</keyword>
<dbReference type="RefSeq" id="WP_276715545.1">
    <property type="nucleotide sequence ID" value="NZ_JBBMFL010000030.1"/>
</dbReference>
<reference evidence="5 6" key="1">
    <citation type="submission" date="2024-03" db="EMBL/GenBank/DDBJ databases">
        <title>Human intestinal bacterial collection.</title>
        <authorList>
            <person name="Pauvert C."/>
            <person name="Hitch T.C.A."/>
            <person name="Clavel T."/>
        </authorList>
    </citation>
    <scope>NUCLEOTIDE SEQUENCE [LARGE SCALE GENOMIC DNA]</scope>
    <source>
        <strain evidence="5 6">CLA-KB-H122</strain>
    </source>
</reference>
<dbReference type="EMBL" id="JBBMFL010000030">
    <property type="protein sequence ID" value="MEQ2546299.1"/>
    <property type="molecule type" value="Genomic_DNA"/>
</dbReference>
<dbReference type="PANTHER" id="PTHR43280:SF32">
    <property type="entry name" value="TRANSCRIPTIONAL REGULATORY PROTEIN"/>
    <property type="match status" value="1"/>
</dbReference>
<evidence type="ECO:0000256" key="1">
    <source>
        <dbReference type="ARBA" id="ARBA00023015"/>
    </source>
</evidence>
<dbReference type="SMART" id="SM00342">
    <property type="entry name" value="HTH_ARAC"/>
    <property type="match status" value="1"/>
</dbReference>
<dbReference type="PANTHER" id="PTHR43280">
    <property type="entry name" value="ARAC-FAMILY TRANSCRIPTIONAL REGULATOR"/>
    <property type="match status" value="1"/>
</dbReference>
<keyword evidence="2" id="KW-0238">DNA-binding</keyword>
<accession>A0ABV1H0W3</accession>
<dbReference type="Proteomes" id="UP001460202">
    <property type="component" value="Unassembled WGS sequence"/>
</dbReference>
<feature type="domain" description="HTH araC/xylS-type" evidence="4">
    <location>
        <begin position="207"/>
        <end position="305"/>
    </location>
</feature>
<organism evidence="5 6">
    <name type="scientific">Alistipes intestinihominis</name>
    <dbReference type="NCBI Taxonomy" id="3133172"/>
    <lineage>
        <taxon>Bacteria</taxon>
        <taxon>Pseudomonadati</taxon>
        <taxon>Bacteroidota</taxon>
        <taxon>Bacteroidia</taxon>
        <taxon>Bacteroidales</taxon>
        <taxon>Rikenellaceae</taxon>
        <taxon>Alistipes</taxon>
    </lineage>
</organism>
<keyword evidence="6" id="KW-1185">Reference proteome</keyword>
<dbReference type="Gene3D" id="1.10.10.60">
    <property type="entry name" value="Homeodomain-like"/>
    <property type="match status" value="1"/>
</dbReference>
<dbReference type="InterPro" id="IPR009057">
    <property type="entry name" value="Homeodomain-like_sf"/>
</dbReference>
<evidence type="ECO:0000256" key="3">
    <source>
        <dbReference type="ARBA" id="ARBA00023163"/>
    </source>
</evidence>
<evidence type="ECO:0000259" key="4">
    <source>
        <dbReference type="PROSITE" id="PS01124"/>
    </source>
</evidence>